<comment type="caution">
    <text evidence="7">The sequence shown here is derived from an EMBL/GenBank/DDBJ whole genome shotgun (WGS) entry which is preliminary data.</text>
</comment>
<dbReference type="STRING" id="494026.PGLA_05330"/>
<dbReference type="GO" id="GO:0016987">
    <property type="term" value="F:sigma factor activity"/>
    <property type="evidence" value="ECO:0007669"/>
    <property type="project" value="UniProtKB-KW"/>
</dbReference>
<gene>
    <name evidence="7" type="ORF">PGLA_05330</name>
</gene>
<organism evidence="7 8">
    <name type="scientific">Paenibacillus glacialis</name>
    <dbReference type="NCBI Taxonomy" id="494026"/>
    <lineage>
        <taxon>Bacteria</taxon>
        <taxon>Bacillati</taxon>
        <taxon>Bacillota</taxon>
        <taxon>Bacilli</taxon>
        <taxon>Bacillales</taxon>
        <taxon>Paenibacillaceae</taxon>
        <taxon>Paenibacillus</taxon>
    </lineage>
</organism>
<dbReference type="PANTHER" id="PTHR43133">
    <property type="entry name" value="RNA POLYMERASE ECF-TYPE SIGMA FACTO"/>
    <property type="match status" value="1"/>
</dbReference>
<accession>A0A168MM22</accession>
<dbReference type="SUPFAM" id="SSF88659">
    <property type="entry name" value="Sigma3 and sigma4 domains of RNA polymerase sigma factors"/>
    <property type="match status" value="1"/>
</dbReference>
<dbReference type="AlphaFoldDB" id="A0A168MM22"/>
<comment type="similarity">
    <text evidence="1">Belongs to the sigma-70 factor family. ECF subfamily.</text>
</comment>
<keyword evidence="5" id="KW-0804">Transcription</keyword>
<evidence type="ECO:0000256" key="5">
    <source>
        <dbReference type="ARBA" id="ARBA00023163"/>
    </source>
</evidence>
<dbReference type="Gene3D" id="1.10.1740.10">
    <property type="match status" value="1"/>
</dbReference>
<dbReference type="RefSeq" id="WP_068529794.1">
    <property type="nucleotide sequence ID" value="NZ_LVJH01000006.1"/>
</dbReference>
<evidence type="ECO:0000259" key="6">
    <source>
        <dbReference type="Pfam" id="PF04542"/>
    </source>
</evidence>
<proteinExistence type="inferred from homology"/>
<dbReference type="GO" id="GO:0006352">
    <property type="term" value="P:DNA-templated transcription initiation"/>
    <property type="evidence" value="ECO:0007669"/>
    <property type="project" value="InterPro"/>
</dbReference>
<dbReference type="PANTHER" id="PTHR43133:SF8">
    <property type="entry name" value="RNA POLYMERASE SIGMA FACTOR HI_1459-RELATED"/>
    <property type="match status" value="1"/>
</dbReference>
<dbReference type="InterPro" id="IPR013324">
    <property type="entry name" value="RNA_pol_sigma_r3/r4-like"/>
</dbReference>
<keyword evidence="8" id="KW-1185">Reference proteome</keyword>
<dbReference type="InterPro" id="IPR036388">
    <property type="entry name" value="WH-like_DNA-bd_sf"/>
</dbReference>
<sequence>MNDNQIRTAVEMKDTKAIEFVMEMYSKLLWTVVGSVLNNASNEEVEECVADVFFSFWQNPLAFDAERGSLKTYLAIIAKNKAIDRFRKLQKTYIVPFEDNMNLKSEDILSGVVNREKDEELLEAIHTFSGPDREIMIRRIYYEQKPAEISKALSLQLRQVQNKIYRSKQQLRKLFLKENNDD</sequence>
<evidence type="ECO:0000313" key="8">
    <source>
        <dbReference type="Proteomes" id="UP000076967"/>
    </source>
</evidence>
<keyword evidence="4" id="KW-0238">DNA-binding</keyword>
<evidence type="ECO:0000256" key="3">
    <source>
        <dbReference type="ARBA" id="ARBA00023082"/>
    </source>
</evidence>
<dbReference type="InterPro" id="IPR039425">
    <property type="entry name" value="RNA_pol_sigma-70-like"/>
</dbReference>
<name>A0A168MM22_9BACL</name>
<dbReference type="Proteomes" id="UP000076967">
    <property type="component" value="Unassembled WGS sequence"/>
</dbReference>
<dbReference type="EMBL" id="LVJH01000006">
    <property type="protein sequence ID" value="OAB44832.1"/>
    <property type="molecule type" value="Genomic_DNA"/>
</dbReference>
<feature type="domain" description="RNA polymerase sigma-70 region 2" evidence="6">
    <location>
        <begin position="23"/>
        <end position="91"/>
    </location>
</feature>
<dbReference type="Gene3D" id="1.10.10.10">
    <property type="entry name" value="Winged helix-like DNA-binding domain superfamily/Winged helix DNA-binding domain"/>
    <property type="match status" value="1"/>
</dbReference>
<keyword evidence="3" id="KW-0731">Sigma factor</keyword>
<dbReference type="OrthoDB" id="2678696at2"/>
<evidence type="ECO:0000256" key="1">
    <source>
        <dbReference type="ARBA" id="ARBA00010641"/>
    </source>
</evidence>
<dbReference type="GO" id="GO:0003677">
    <property type="term" value="F:DNA binding"/>
    <property type="evidence" value="ECO:0007669"/>
    <property type="project" value="UniProtKB-KW"/>
</dbReference>
<dbReference type="InterPro" id="IPR013325">
    <property type="entry name" value="RNA_pol_sigma_r2"/>
</dbReference>
<dbReference type="Pfam" id="PF04542">
    <property type="entry name" value="Sigma70_r2"/>
    <property type="match status" value="1"/>
</dbReference>
<evidence type="ECO:0000256" key="2">
    <source>
        <dbReference type="ARBA" id="ARBA00023015"/>
    </source>
</evidence>
<reference evidence="7 8" key="1">
    <citation type="submission" date="2016-03" db="EMBL/GenBank/DDBJ databases">
        <title>Draft genome sequence of Paenibacillus glacialis DSM 22343.</title>
        <authorList>
            <person name="Shin S.-K."/>
            <person name="Yi H."/>
        </authorList>
    </citation>
    <scope>NUCLEOTIDE SEQUENCE [LARGE SCALE GENOMIC DNA]</scope>
    <source>
        <strain evidence="7 8">DSM 22343</strain>
    </source>
</reference>
<keyword evidence="2" id="KW-0805">Transcription regulation</keyword>
<dbReference type="NCBIfam" id="TIGR02937">
    <property type="entry name" value="sigma70-ECF"/>
    <property type="match status" value="1"/>
</dbReference>
<dbReference type="InterPro" id="IPR014284">
    <property type="entry name" value="RNA_pol_sigma-70_dom"/>
</dbReference>
<dbReference type="InterPro" id="IPR007627">
    <property type="entry name" value="RNA_pol_sigma70_r2"/>
</dbReference>
<evidence type="ECO:0000256" key="4">
    <source>
        <dbReference type="ARBA" id="ARBA00023125"/>
    </source>
</evidence>
<evidence type="ECO:0000313" key="7">
    <source>
        <dbReference type="EMBL" id="OAB44832.1"/>
    </source>
</evidence>
<dbReference type="SUPFAM" id="SSF88946">
    <property type="entry name" value="Sigma2 domain of RNA polymerase sigma factors"/>
    <property type="match status" value="1"/>
</dbReference>
<protein>
    <recommendedName>
        <fullName evidence="6">RNA polymerase sigma-70 region 2 domain-containing protein</fullName>
    </recommendedName>
</protein>